<evidence type="ECO:0000256" key="1">
    <source>
        <dbReference type="ARBA" id="ARBA00022723"/>
    </source>
</evidence>
<dbReference type="Pfam" id="PF00130">
    <property type="entry name" value="C1_1"/>
    <property type="match status" value="1"/>
</dbReference>
<proteinExistence type="predicted"/>
<evidence type="ECO:0000259" key="3">
    <source>
        <dbReference type="PROSITE" id="PS50081"/>
    </source>
</evidence>
<evidence type="ECO:0000256" key="2">
    <source>
        <dbReference type="ARBA" id="ARBA00022833"/>
    </source>
</evidence>
<dbReference type="Proteomes" id="UP000694941">
    <property type="component" value="Unplaced"/>
</dbReference>
<protein>
    <submittedName>
        <fullName evidence="5">Diacylglycerol kinase gamma-like isoform X1</fullName>
    </submittedName>
</protein>
<dbReference type="PROSITE" id="PS50081">
    <property type="entry name" value="ZF_DAG_PE_2"/>
    <property type="match status" value="1"/>
</dbReference>
<sequence length="98" mass="11543">MFSSCWCSSGRQIMPKKICYRHSTNGIPLSHTFKTKVFKRDRSCDFCRQTINREQGSCCRVCKYTCHKECEVRVKEEKITLKGGNEFFEKITQQCETE</sequence>
<feature type="domain" description="Phorbol-ester/DAG-type" evidence="3">
    <location>
        <begin position="30"/>
        <end position="78"/>
    </location>
</feature>
<organism evidence="4 5">
    <name type="scientific">Limulus polyphemus</name>
    <name type="common">Atlantic horseshoe crab</name>
    <dbReference type="NCBI Taxonomy" id="6850"/>
    <lineage>
        <taxon>Eukaryota</taxon>
        <taxon>Metazoa</taxon>
        <taxon>Ecdysozoa</taxon>
        <taxon>Arthropoda</taxon>
        <taxon>Chelicerata</taxon>
        <taxon>Merostomata</taxon>
        <taxon>Xiphosura</taxon>
        <taxon>Limulidae</taxon>
        <taxon>Limulus</taxon>
    </lineage>
</organism>
<dbReference type="InterPro" id="IPR002219">
    <property type="entry name" value="PKC_DAG/PE"/>
</dbReference>
<keyword evidence="1" id="KW-0479">Metal-binding</keyword>
<dbReference type="SMART" id="SM00109">
    <property type="entry name" value="C1"/>
    <property type="match status" value="1"/>
</dbReference>
<dbReference type="RefSeq" id="XP_022248363.1">
    <property type="nucleotide sequence ID" value="XM_022392655.1"/>
</dbReference>
<gene>
    <name evidence="5" type="primary">LOC111087126</name>
</gene>
<dbReference type="SUPFAM" id="SSF57889">
    <property type="entry name" value="Cysteine-rich domain"/>
    <property type="match status" value="1"/>
</dbReference>
<dbReference type="InterPro" id="IPR046349">
    <property type="entry name" value="C1-like_sf"/>
</dbReference>
<name>A0ABM1SXK7_LIMPO</name>
<evidence type="ECO:0000313" key="5">
    <source>
        <dbReference type="RefSeq" id="XP_022248363.1"/>
    </source>
</evidence>
<accession>A0ABM1SXK7</accession>
<dbReference type="GeneID" id="111087126"/>
<dbReference type="Gene3D" id="3.30.60.20">
    <property type="match status" value="1"/>
</dbReference>
<keyword evidence="4" id="KW-1185">Reference proteome</keyword>
<reference evidence="5" key="1">
    <citation type="submission" date="2025-08" db="UniProtKB">
        <authorList>
            <consortium name="RefSeq"/>
        </authorList>
    </citation>
    <scope>IDENTIFICATION</scope>
    <source>
        <tissue evidence="5">Muscle</tissue>
    </source>
</reference>
<keyword evidence="2" id="KW-0862">Zinc</keyword>
<evidence type="ECO:0000313" key="4">
    <source>
        <dbReference type="Proteomes" id="UP000694941"/>
    </source>
</evidence>